<dbReference type="GO" id="GO:0009785">
    <property type="term" value="P:blue light signaling pathway"/>
    <property type="evidence" value="ECO:0007669"/>
    <property type="project" value="InterPro"/>
</dbReference>
<dbReference type="CDD" id="cd22645">
    <property type="entry name" value="BIC1_CID"/>
    <property type="match status" value="1"/>
</dbReference>
<feature type="compositionally biased region" description="Basic and acidic residues" evidence="1">
    <location>
        <begin position="199"/>
        <end position="209"/>
    </location>
</feature>
<evidence type="ECO:0000313" key="2">
    <source>
        <dbReference type="EMBL" id="KAD5317572.1"/>
    </source>
</evidence>
<feature type="compositionally biased region" description="Polar residues" evidence="1">
    <location>
        <begin position="164"/>
        <end position="176"/>
    </location>
</feature>
<name>A0A5N6NS33_9ASTR</name>
<evidence type="ECO:0000313" key="3">
    <source>
        <dbReference type="Proteomes" id="UP000326396"/>
    </source>
</evidence>
<accession>A0A5N6NS33</accession>
<feature type="compositionally biased region" description="Polar residues" evidence="1">
    <location>
        <begin position="148"/>
        <end position="157"/>
    </location>
</feature>
<reference evidence="2 3" key="1">
    <citation type="submission" date="2019-05" db="EMBL/GenBank/DDBJ databases">
        <title>Mikania micrantha, genome provides insights into the molecular mechanism of rapid growth.</title>
        <authorList>
            <person name="Liu B."/>
        </authorList>
    </citation>
    <scope>NUCLEOTIDE SEQUENCE [LARGE SCALE GENOMIC DNA]</scope>
    <source>
        <strain evidence="2">NLD-2019</strain>
        <tissue evidence="2">Leaf</tissue>
    </source>
</reference>
<dbReference type="AlphaFoldDB" id="A0A5N6NS33"/>
<dbReference type="OrthoDB" id="1837405at2759"/>
<organism evidence="2 3">
    <name type="scientific">Mikania micrantha</name>
    <name type="common">bitter vine</name>
    <dbReference type="NCBI Taxonomy" id="192012"/>
    <lineage>
        <taxon>Eukaryota</taxon>
        <taxon>Viridiplantae</taxon>
        <taxon>Streptophyta</taxon>
        <taxon>Embryophyta</taxon>
        <taxon>Tracheophyta</taxon>
        <taxon>Spermatophyta</taxon>
        <taxon>Magnoliopsida</taxon>
        <taxon>eudicotyledons</taxon>
        <taxon>Gunneridae</taxon>
        <taxon>Pentapetalae</taxon>
        <taxon>asterids</taxon>
        <taxon>campanulids</taxon>
        <taxon>Asterales</taxon>
        <taxon>Asteraceae</taxon>
        <taxon>Asteroideae</taxon>
        <taxon>Heliantheae alliance</taxon>
        <taxon>Eupatorieae</taxon>
        <taxon>Mikania</taxon>
    </lineage>
</organism>
<feature type="region of interest" description="Disordered" evidence="1">
    <location>
        <begin position="148"/>
        <end position="209"/>
    </location>
</feature>
<keyword evidence="3" id="KW-1185">Reference proteome</keyword>
<dbReference type="EMBL" id="SZYD01000009">
    <property type="protein sequence ID" value="KAD5317572.1"/>
    <property type="molecule type" value="Genomic_DNA"/>
</dbReference>
<evidence type="ECO:0000256" key="1">
    <source>
        <dbReference type="SAM" id="MobiDB-lite"/>
    </source>
</evidence>
<dbReference type="InterPro" id="IPR040374">
    <property type="entry name" value="BIC"/>
</dbReference>
<gene>
    <name evidence="2" type="ORF">E3N88_17518</name>
</gene>
<feature type="region of interest" description="Disordered" evidence="1">
    <location>
        <begin position="1"/>
        <end position="25"/>
    </location>
</feature>
<proteinExistence type="predicted"/>
<comment type="caution">
    <text evidence="2">The sequence shown here is derived from an EMBL/GenBank/DDBJ whole genome shotgun (WGS) entry which is preliminary data.</text>
</comment>
<dbReference type="Proteomes" id="UP000326396">
    <property type="component" value="Linkage Group LG17"/>
</dbReference>
<dbReference type="PANTHER" id="PTHR34207">
    <property type="entry name" value="PROTEIN BIC1"/>
    <property type="match status" value="1"/>
</dbReference>
<protein>
    <submittedName>
        <fullName evidence="2">Uncharacterized protein</fullName>
    </submittedName>
</protein>
<dbReference type="PANTHER" id="PTHR34207:SF2">
    <property type="entry name" value="PROTEIN BIC1"/>
    <property type="match status" value="1"/>
</dbReference>
<sequence>MAHKNPNLATTHHHHSIHPSISLPSSQDFKKPHEELFMQNQKQSSDHGHVLIEETSFLAAGEGDHKAEMVVEKSGRERLKKHWVEMSGRVWIPDVWGQEDLLKNWIDCTGFDSCLDKSSIMSARKALIQEGRYPQGFYTFADYDSSQQPHGFGQLSQDEVVPETQATTNAGPSTQPKQRRRHRRKQAADTEPAVGGSSRIEKWTTEEEF</sequence>